<evidence type="ECO:0000313" key="3">
    <source>
        <dbReference type="Proteomes" id="UP001209878"/>
    </source>
</evidence>
<evidence type="ECO:0000259" key="1">
    <source>
        <dbReference type="Pfam" id="PF12248"/>
    </source>
</evidence>
<accession>A0AAD9L2C6</accession>
<gene>
    <name evidence="2" type="ORF">NP493_402g00034</name>
</gene>
<name>A0AAD9L2C6_RIDPI</name>
<keyword evidence="3" id="KW-1185">Reference proteome</keyword>
<dbReference type="Pfam" id="PF12248">
    <property type="entry name" value="Methyltransf_FA"/>
    <property type="match status" value="5"/>
</dbReference>
<feature type="domain" description="Farnesoic acid O-methyl transferase" evidence="1">
    <location>
        <begin position="195"/>
        <end position="311"/>
    </location>
</feature>
<feature type="domain" description="Farnesoic acid O-methyl transferase" evidence="1">
    <location>
        <begin position="518"/>
        <end position="598"/>
    </location>
</feature>
<dbReference type="EMBL" id="JAODUO010000403">
    <property type="protein sequence ID" value="KAK2181275.1"/>
    <property type="molecule type" value="Genomic_DNA"/>
</dbReference>
<reference evidence="2" key="1">
    <citation type="journal article" date="2023" name="Mol. Biol. Evol.">
        <title>Third-Generation Sequencing Reveals the Adaptive Role of the Epigenome in Three Deep-Sea Polychaetes.</title>
        <authorList>
            <person name="Perez M."/>
            <person name="Aroh O."/>
            <person name="Sun Y."/>
            <person name="Lan Y."/>
            <person name="Juniper S.K."/>
            <person name="Young C.R."/>
            <person name="Angers B."/>
            <person name="Qian P.Y."/>
        </authorList>
    </citation>
    <scope>NUCLEOTIDE SEQUENCE</scope>
    <source>
        <strain evidence="2">R07B-5</strain>
    </source>
</reference>
<organism evidence="2 3">
    <name type="scientific">Ridgeia piscesae</name>
    <name type="common">Tubeworm</name>
    <dbReference type="NCBI Taxonomy" id="27915"/>
    <lineage>
        <taxon>Eukaryota</taxon>
        <taxon>Metazoa</taxon>
        <taxon>Spiralia</taxon>
        <taxon>Lophotrochozoa</taxon>
        <taxon>Annelida</taxon>
        <taxon>Polychaeta</taxon>
        <taxon>Sedentaria</taxon>
        <taxon>Canalipalpata</taxon>
        <taxon>Sabellida</taxon>
        <taxon>Siboglinidae</taxon>
        <taxon>Ridgeia</taxon>
    </lineage>
</organism>
<proteinExistence type="predicted"/>
<dbReference type="AlphaFoldDB" id="A0AAD9L2C6"/>
<protein>
    <recommendedName>
        <fullName evidence="1">Farnesoic acid O-methyl transferase domain-containing protein</fullName>
    </recommendedName>
</protein>
<feature type="domain" description="Farnesoic acid O-methyl transferase" evidence="1">
    <location>
        <begin position="31"/>
        <end position="160"/>
    </location>
</feature>
<dbReference type="InterPro" id="IPR022041">
    <property type="entry name" value="Methyltransf_FA"/>
</dbReference>
<comment type="caution">
    <text evidence="2">The sequence shown here is derived from an EMBL/GenBank/DDBJ whole genome shotgun (WGS) entry which is preliminary data.</text>
</comment>
<dbReference type="Proteomes" id="UP001209878">
    <property type="component" value="Unassembled WGS sequence"/>
</dbReference>
<feature type="domain" description="Farnesoic acid O-methyl transferase" evidence="1">
    <location>
        <begin position="623"/>
        <end position="743"/>
    </location>
</feature>
<dbReference type="PANTHER" id="PTHR36695:SF12">
    <property type="entry name" value="AGAP008648-PA"/>
    <property type="match status" value="1"/>
</dbReference>
<sequence>MCLWRNIEYKIYRGGEPTTLMTPGDHAYNHAWYAVEDRTSFVFEVKSCGNAFVALSTYMEWTTDYTLEVGLGIEDNNRTAFGYTFEVGEIAGVVSHGILHCNEYRAFWIRWGTGRSVEVGRGPTVGQQLITHAQNVTPPFVNAVGVSSGYSSSATWRIRENAGTETVLGCPGTSSGGDVLVVDTPDQDRFESMWKSVVDRQFFTFSVTACADARVILTEREGRTDEHIYEFVIGGWKNTRSVIRTNIKGGGRTVMASKLTTDILKCDEKVTFWISWLNGEVEVRWKSVVPFEVRYLAIATASGNIGNWLIEDDLESVNYILTPKTALTADTKTKYGVAVIDSPKKDFFKFGVRACSDASVLLSNTESLGDGKAVELVLGAEANTKSGLRRLGDKEWLSTTETKDILDCRETRTVGTGLIYGDNILMHVKLDSDFDIVALSVATVGVKGERVTLNTPAELTHYVHFWKTRKQSDRFVFSVKSCSVYAHASIDGNVLNFDRTVSQRCPRDVVPVSLGYDPKDEYYDILISGDNNTRSVIQPVSRYVHTNGLLRCDSFVDLWVHWEDGIIRVGEGSTVGVSQFIWHNLESAYPVKAVVFMSGHTGDVTTINTGKISYWLAPRSQHANVLAFKVRACSDAHVILSSTQSASTAKYYEISLGIDGGRRSLLKFDNDPRDQVVSSTAVLDCKHDRQFWLHWDADTGLVRIGEGLLYGFNVLLSWTNPDPFEIEAIGLSTKNSVPGRWRLLNNAGMHECYIVVGNIVMYIFDSVYTDP</sequence>
<evidence type="ECO:0000313" key="2">
    <source>
        <dbReference type="EMBL" id="KAK2181275.1"/>
    </source>
</evidence>
<feature type="domain" description="Farnesoic acid O-methyl transferase" evidence="1">
    <location>
        <begin position="346"/>
        <end position="413"/>
    </location>
</feature>
<dbReference type="PANTHER" id="PTHR36695">
    <property type="entry name" value="AGAP008648-PA"/>
    <property type="match status" value="1"/>
</dbReference>